<reference evidence="1" key="2">
    <citation type="submission" date="2013-04" db="UniProtKB">
        <authorList>
            <consortium name="EnsemblPlants"/>
        </authorList>
    </citation>
    <scope>IDENTIFICATION</scope>
</reference>
<evidence type="ECO:0000313" key="1">
    <source>
        <dbReference type="EnsemblPlants" id="OB01G27590.1"/>
    </source>
</evidence>
<sequence length="164" mass="18442">MEKRSMVAHLFKHLRTYSGPLYANKLKEVVDGSLKKVLEAIKVEVQKLNNPEFPDGQTSHSHSMEANDFDRAVESANLTKDTYAQMLKMILSVCRSPTADFPGTMRVTISKMNWLIRIDRAYTGLFMEHEMDEALEQVAETTTAELGSYQMFHGGSGGVGKHDE</sequence>
<keyword evidence="2" id="KW-1185">Reference proteome</keyword>
<protein>
    <submittedName>
        <fullName evidence="1">Uncharacterized protein</fullName>
    </submittedName>
</protein>
<evidence type="ECO:0000313" key="2">
    <source>
        <dbReference type="Proteomes" id="UP000006038"/>
    </source>
</evidence>
<organism evidence="1">
    <name type="scientific">Oryza brachyantha</name>
    <name type="common">malo sina</name>
    <dbReference type="NCBI Taxonomy" id="4533"/>
    <lineage>
        <taxon>Eukaryota</taxon>
        <taxon>Viridiplantae</taxon>
        <taxon>Streptophyta</taxon>
        <taxon>Embryophyta</taxon>
        <taxon>Tracheophyta</taxon>
        <taxon>Spermatophyta</taxon>
        <taxon>Magnoliopsida</taxon>
        <taxon>Liliopsida</taxon>
        <taxon>Poales</taxon>
        <taxon>Poaceae</taxon>
        <taxon>BOP clade</taxon>
        <taxon>Oryzoideae</taxon>
        <taxon>Oryzeae</taxon>
        <taxon>Oryzinae</taxon>
        <taxon>Oryza</taxon>
    </lineage>
</organism>
<dbReference type="EnsemblPlants" id="OB01G27590.1">
    <property type="protein sequence ID" value="OB01G27590.1"/>
    <property type="gene ID" value="OB01G27590"/>
</dbReference>
<reference evidence="1" key="1">
    <citation type="journal article" date="2013" name="Nat. Commun.">
        <title>Whole-genome sequencing of Oryza brachyantha reveals mechanisms underlying Oryza genome evolution.</title>
        <authorList>
            <person name="Chen J."/>
            <person name="Huang Q."/>
            <person name="Gao D."/>
            <person name="Wang J."/>
            <person name="Lang Y."/>
            <person name="Liu T."/>
            <person name="Li B."/>
            <person name="Bai Z."/>
            <person name="Luis Goicoechea J."/>
            <person name="Liang C."/>
            <person name="Chen C."/>
            <person name="Zhang W."/>
            <person name="Sun S."/>
            <person name="Liao Y."/>
            <person name="Zhang X."/>
            <person name="Yang L."/>
            <person name="Song C."/>
            <person name="Wang M."/>
            <person name="Shi J."/>
            <person name="Liu G."/>
            <person name="Liu J."/>
            <person name="Zhou H."/>
            <person name="Zhou W."/>
            <person name="Yu Q."/>
            <person name="An N."/>
            <person name="Chen Y."/>
            <person name="Cai Q."/>
            <person name="Wang B."/>
            <person name="Liu B."/>
            <person name="Min J."/>
            <person name="Huang Y."/>
            <person name="Wu H."/>
            <person name="Li Z."/>
            <person name="Zhang Y."/>
            <person name="Yin Y."/>
            <person name="Song W."/>
            <person name="Jiang J."/>
            <person name="Jackson S.A."/>
            <person name="Wing R.A."/>
            <person name="Wang J."/>
            <person name="Chen M."/>
        </authorList>
    </citation>
    <scope>NUCLEOTIDE SEQUENCE [LARGE SCALE GENOMIC DNA]</scope>
    <source>
        <strain evidence="1">cv. IRGC 101232</strain>
    </source>
</reference>
<dbReference type="AlphaFoldDB" id="J3L0K3"/>
<dbReference type="Gramene" id="OB01G27590.1">
    <property type="protein sequence ID" value="OB01G27590.1"/>
    <property type="gene ID" value="OB01G27590"/>
</dbReference>
<accession>J3L0K3</accession>
<dbReference type="PANTHER" id="PTHR33115:SF24">
    <property type="entry name" value="OS01G0522400 PROTEIN"/>
    <property type="match status" value="1"/>
</dbReference>
<proteinExistence type="predicted"/>
<name>J3L0K3_ORYBR</name>
<dbReference type="PANTHER" id="PTHR33115">
    <property type="entry name" value="ARM REPEAT SUPERFAMILY PROTEIN"/>
    <property type="match status" value="1"/>
</dbReference>
<dbReference type="Proteomes" id="UP000006038">
    <property type="component" value="Chromosome 1"/>
</dbReference>
<dbReference type="HOGENOM" id="CLU_1621538_0_0_1"/>